<protein>
    <submittedName>
        <fullName evidence="1">Uncharacterized protein</fullName>
    </submittedName>
</protein>
<sequence>MGTRRSVNISSSVILFSSLLPLNFKPLRSRQDNKKRAGALRKTTLSEENGSAIIVRKGDINVKDLKEKSRVKGQP</sequence>
<keyword evidence="2" id="KW-1185">Reference proteome</keyword>
<evidence type="ECO:0000313" key="1">
    <source>
        <dbReference type="EMBL" id="KAF7280426.1"/>
    </source>
</evidence>
<organism evidence="1 2">
    <name type="scientific">Rhynchophorus ferrugineus</name>
    <name type="common">Red palm weevil</name>
    <name type="synonym">Curculio ferrugineus</name>
    <dbReference type="NCBI Taxonomy" id="354439"/>
    <lineage>
        <taxon>Eukaryota</taxon>
        <taxon>Metazoa</taxon>
        <taxon>Ecdysozoa</taxon>
        <taxon>Arthropoda</taxon>
        <taxon>Hexapoda</taxon>
        <taxon>Insecta</taxon>
        <taxon>Pterygota</taxon>
        <taxon>Neoptera</taxon>
        <taxon>Endopterygota</taxon>
        <taxon>Coleoptera</taxon>
        <taxon>Polyphaga</taxon>
        <taxon>Cucujiformia</taxon>
        <taxon>Curculionidae</taxon>
        <taxon>Dryophthorinae</taxon>
        <taxon>Rhynchophorus</taxon>
    </lineage>
</organism>
<reference evidence="1" key="1">
    <citation type="submission" date="2020-08" db="EMBL/GenBank/DDBJ databases">
        <title>Genome sequencing and assembly of the red palm weevil Rhynchophorus ferrugineus.</title>
        <authorList>
            <person name="Dias G.B."/>
            <person name="Bergman C.M."/>
            <person name="Manee M."/>
        </authorList>
    </citation>
    <scope>NUCLEOTIDE SEQUENCE</scope>
    <source>
        <strain evidence="1">AA-2017</strain>
        <tissue evidence="1">Whole larva</tissue>
    </source>
</reference>
<proteinExistence type="predicted"/>
<dbReference type="Proteomes" id="UP000625711">
    <property type="component" value="Unassembled WGS sequence"/>
</dbReference>
<evidence type="ECO:0000313" key="2">
    <source>
        <dbReference type="Proteomes" id="UP000625711"/>
    </source>
</evidence>
<dbReference type="EMBL" id="JAACXV010000299">
    <property type="protein sequence ID" value="KAF7280426.1"/>
    <property type="molecule type" value="Genomic_DNA"/>
</dbReference>
<name>A0A834MFQ7_RHYFE</name>
<gene>
    <name evidence="1" type="ORF">GWI33_006069</name>
</gene>
<comment type="caution">
    <text evidence="1">The sequence shown here is derived from an EMBL/GenBank/DDBJ whole genome shotgun (WGS) entry which is preliminary data.</text>
</comment>
<dbReference type="AlphaFoldDB" id="A0A834MFQ7"/>
<accession>A0A834MFQ7</accession>